<evidence type="ECO:0000313" key="2">
    <source>
        <dbReference type="Proteomes" id="UP000010164"/>
    </source>
</evidence>
<dbReference type="PATRIC" id="fig|1177179.3.peg.2847"/>
<proteinExistence type="predicted"/>
<keyword evidence="2" id="KW-1185">Reference proteome</keyword>
<dbReference type="Pfam" id="PF13692">
    <property type="entry name" value="Glyco_trans_1_4"/>
    <property type="match status" value="1"/>
</dbReference>
<protein>
    <submittedName>
        <fullName evidence="1">Group 1 glycosyl transferase</fullName>
    </submittedName>
</protein>
<sequence>MAGQSDNFVWVPNGVLVGEVSSPDPLPSSFQDEIKKWKFVVGYTGAIGKVNAINVLVEAADLIKESHPDIGFVAIGEGEQKKHLMSRVADANMSNFTFLAPVAKSQVQSALSLFDALYLGWLDDDLYDFGIGANKIPEYLYSQRPVIHSYSGGCDPIEASGAGVTIPAEDARKLAKAIVDLYEMTPEERLSLGEKGRAYALENYDFDKLSLKISELIRS</sequence>
<keyword evidence="1" id="KW-0808">Transferase</keyword>
<dbReference type="Gene3D" id="3.40.50.2000">
    <property type="entry name" value="Glycogen Phosphorylase B"/>
    <property type="match status" value="1"/>
</dbReference>
<dbReference type="PANTHER" id="PTHR12526">
    <property type="entry name" value="GLYCOSYLTRANSFERASE"/>
    <property type="match status" value="1"/>
</dbReference>
<evidence type="ECO:0000313" key="1">
    <source>
        <dbReference type="EMBL" id="EKF73293.1"/>
    </source>
</evidence>
<accession>L0W978</accession>
<comment type="caution">
    <text evidence="1">The sequence shown here is derived from an EMBL/GenBank/DDBJ whole genome shotgun (WGS) entry which is preliminary data.</text>
</comment>
<dbReference type="eggNOG" id="COG0438">
    <property type="taxonomic scope" value="Bacteria"/>
</dbReference>
<dbReference type="PANTHER" id="PTHR12526:SF622">
    <property type="entry name" value="GLYCOSYLTRANSFERASE (GROUP I)"/>
    <property type="match status" value="1"/>
</dbReference>
<dbReference type="SUPFAM" id="SSF53756">
    <property type="entry name" value="UDP-Glycosyltransferase/glycogen phosphorylase"/>
    <property type="match status" value="1"/>
</dbReference>
<name>L0W978_9GAMM</name>
<dbReference type="STRING" id="1177179.A11A3_14440"/>
<dbReference type="GO" id="GO:0016740">
    <property type="term" value="F:transferase activity"/>
    <property type="evidence" value="ECO:0007669"/>
    <property type="project" value="UniProtKB-KW"/>
</dbReference>
<dbReference type="Proteomes" id="UP000010164">
    <property type="component" value="Unassembled WGS sequence"/>
</dbReference>
<organism evidence="1 2">
    <name type="scientific">Alcanivorax hongdengensis A-11-3</name>
    <dbReference type="NCBI Taxonomy" id="1177179"/>
    <lineage>
        <taxon>Bacteria</taxon>
        <taxon>Pseudomonadati</taxon>
        <taxon>Pseudomonadota</taxon>
        <taxon>Gammaproteobacteria</taxon>
        <taxon>Oceanospirillales</taxon>
        <taxon>Alcanivoracaceae</taxon>
        <taxon>Alcanivorax</taxon>
    </lineage>
</organism>
<dbReference type="AlphaFoldDB" id="L0W978"/>
<gene>
    <name evidence="1" type="ORF">A11A3_14440</name>
</gene>
<reference evidence="1 2" key="1">
    <citation type="journal article" date="2012" name="J. Bacteriol.">
        <title>Genome Sequence of the Alkane-Degrading Bacterium Alcanivorax hongdengensis Type Strain A-11-3.</title>
        <authorList>
            <person name="Lai Q."/>
            <person name="Shao Z."/>
        </authorList>
    </citation>
    <scope>NUCLEOTIDE SEQUENCE [LARGE SCALE GENOMIC DNA]</scope>
    <source>
        <strain evidence="1 2">A-11-3</strain>
    </source>
</reference>
<dbReference type="EMBL" id="AMRJ01000029">
    <property type="protein sequence ID" value="EKF73293.1"/>
    <property type="molecule type" value="Genomic_DNA"/>
</dbReference>